<dbReference type="PANTHER" id="PTHR24224:SF37">
    <property type="entry name" value="G-PROTEIN COUPLED RECEPTORS FAMILY 1 PROFILE DOMAIN-CONTAINING PROTEIN"/>
    <property type="match status" value="1"/>
</dbReference>
<evidence type="ECO:0000256" key="4">
    <source>
        <dbReference type="ARBA" id="ARBA00023136"/>
    </source>
</evidence>
<dbReference type="WBParaSite" id="jg14738">
    <property type="protein sequence ID" value="jg14738"/>
    <property type="gene ID" value="jg14738"/>
</dbReference>
<evidence type="ECO:0000256" key="3">
    <source>
        <dbReference type="ARBA" id="ARBA00022989"/>
    </source>
</evidence>
<comment type="subcellular location">
    <subcellularLocation>
        <location evidence="1">Membrane</location>
    </subcellularLocation>
</comment>
<evidence type="ECO:0000256" key="5">
    <source>
        <dbReference type="SAM" id="Phobius"/>
    </source>
</evidence>
<proteinExistence type="predicted"/>
<feature type="transmembrane region" description="Helical" evidence="5">
    <location>
        <begin position="42"/>
        <end position="65"/>
    </location>
</feature>
<evidence type="ECO:0000256" key="1">
    <source>
        <dbReference type="ARBA" id="ARBA00004370"/>
    </source>
</evidence>
<dbReference type="InterPro" id="IPR017452">
    <property type="entry name" value="GPCR_Rhodpsn_7TM"/>
</dbReference>
<feature type="transmembrane region" description="Helical" evidence="5">
    <location>
        <begin position="13"/>
        <end position="30"/>
    </location>
</feature>
<evidence type="ECO:0000259" key="6">
    <source>
        <dbReference type="PROSITE" id="PS50262"/>
    </source>
</evidence>
<accession>A0A915D2H3</accession>
<feature type="transmembrane region" description="Helical" evidence="5">
    <location>
        <begin position="77"/>
        <end position="103"/>
    </location>
</feature>
<reference evidence="8" key="1">
    <citation type="submission" date="2022-11" db="UniProtKB">
        <authorList>
            <consortium name="WormBaseParasite"/>
        </authorList>
    </citation>
    <scope>IDENTIFICATION</scope>
</reference>
<evidence type="ECO:0000256" key="2">
    <source>
        <dbReference type="ARBA" id="ARBA00022692"/>
    </source>
</evidence>
<name>A0A915D2H3_9BILA</name>
<dbReference type="PROSITE" id="PS50262">
    <property type="entry name" value="G_PROTEIN_RECEP_F1_2"/>
    <property type="match status" value="1"/>
</dbReference>
<feature type="transmembrane region" description="Helical" evidence="5">
    <location>
        <begin position="349"/>
        <end position="368"/>
    </location>
</feature>
<keyword evidence="7" id="KW-1185">Reference proteome</keyword>
<dbReference type="InterPro" id="IPR000276">
    <property type="entry name" value="GPCR_Rhodpsn"/>
</dbReference>
<dbReference type="Proteomes" id="UP000887574">
    <property type="component" value="Unplaced"/>
</dbReference>
<dbReference type="PANTHER" id="PTHR24224">
    <property type="entry name" value="CARDIOACCELERATORY PEPTIDE RECEPTOR-RELATED"/>
    <property type="match status" value="1"/>
</dbReference>
<dbReference type="InterPro" id="IPR052665">
    <property type="entry name" value="Neuropeptide-GPCR"/>
</dbReference>
<dbReference type="Gene3D" id="1.20.1070.10">
    <property type="entry name" value="Rhodopsin 7-helix transmembrane proteins"/>
    <property type="match status" value="1"/>
</dbReference>
<organism evidence="7 8">
    <name type="scientific">Ditylenchus dipsaci</name>
    <dbReference type="NCBI Taxonomy" id="166011"/>
    <lineage>
        <taxon>Eukaryota</taxon>
        <taxon>Metazoa</taxon>
        <taxon>Ecdysozoa</taxon>
        <taxon>Nematoda</taxon>
        <taxon>Chromadorea</taxon>
        <taxon>Rhabditida</taxon>
        <taxon>Tylenchina</taxon>
        <taxon>Tylenchomorpha</taxon>
        <taxon>Sphaerularioidea</taxon>
        <taxon>Anguinidae</taxon>
        <taxon>Anguininae</taxon>
        <taxon>Ditylenchus</taxon>
    </lineage>
</organism>
<keyword evidence="3 5" id="KW-1133">Transmembrane helix</keyword>
<feature type="transmembrane region" description="Helical" evidence="5">
    <location>
        <begin position="298"/>
        <end position="319"/>
    </location>
</feature>
<evidence type="ECO:0000313" key="7">
    <source>
        <dbReference type="Proteomes" id="UP000887574"/>
    </source>
</evidence>
<dbReference type="GO" id="GO:0004930">
    <property type="term" value="F:G protein-coupled receptor activity"/>
    <property type="evidence" value="ECO:0007669"/>
    <property type="project" value="InterPro"/>
</dbReference>
<sequence>MSSPPLAPSTMRILLWAICVIGITLNLAVFRRNKYTRKRYNFNIQLLSFMAAADTVSLASLMLALSTQYLGVQNFNVVAIICKVDLFLIHAASAFSIWCWLVLSAVRYLAVYRPYSHLKLNKEPLLIILTIIVICCLLEVWILYDVTFHKEVRICGETLPEVWGKRFQLVEIIWTYFLPLTLITILDVKVLCCHSTWSEDREKLSTVEAPTASISGESSSPIKKRNSSCNLKELLSLPLSNSSEKTTSSTLHTHKSNACSPLTTTISPESAAAKSWIPHVNDKHYSLRSRRKAQQMRILKRCLLISILDLAMNLPNYVIRLYLVLISDEELDQINNTAIFLWVQDISQLLYFAQFSLNALYLVGIIYVSPGRSSCSNSQTPTCNNIRVSKGEY</sequence>
<keyword evidence="4 5" id="KW-0472">Membrane</keyword>
<dbReference type="GO" id="GO:0016020">
    <property type="term" value="C:membrane"/>
    <property type="evidence" value="ECO:0007669"/>
    <property type="project" value="UniProtKB-SubCell"/>
</dbReference>
<feature type="transmembrane region" description="Helical" evidence="5">
    <location>
        <begin position="173"/>
        <end position="192"/>
    </location>
</feature>
<dbReference type="Pfam" id="PF00001">
    <property type="entry name" value="7tm_1"/>
    <property type="match status" value="1"/>
</dbReference>
<feature type="domain" description="G-protein coupled receptors family 1 profile" evidence="6">
    <location>
        <begin position="22"/>
        <end position="362"/>
    </location>
</feature>
<dbReference type="SUPFAM" id="SSF81321">
    <property type="entry name" value="Family A G protein-coupled receptor-like"/>
    <property type="match status" value="1"/>
</dbReference>
<keyword evidence="2 5" id="KW-0812">Transmembrane</keyword>
<evidence type="ECO:0000313" key="8">
    <source>
        <dbReference type="WBParaSite" id="jg14738"/>
    </source>
</evidence>
<dbReference type="AlphaFoldDB" id="A0A915D2H3"/>
<protein>
    <submittedName>
        <fullName evidence="8">G-protein coupled receptors family 1 profile domain-containing protein</fullName>
    </submittedName>
</protein>
<feature type="transmembrane region" description="Helical" evidence="5">
    <location>
        <begin position="124"/>
        <end position="144"/>
    </location>
</feature>